<feature type="region of interest" description="Disordered" evidence="1">
    <location>
        <begin position="1"/>
        <end position="45"/>
    </location>
</feature>
<dbReference type="AlphaFoldDB" id="A0AAV7TQC1"/>
<feature type="region of interest" description="Disordered" evidence="1">
    <location>
        <begin position="98"/>
        <end position="131"/>
    </location>
</feature>
<organism evidence="2 3">
    <name type="scientific">Pleurodeles waltl</name>
    <name type="common">Iberian ribbed newt</name>
    <dbReference type="NCBI Taxonomy" id="8319"/>
    <lineage>
        <taxon>Eukaryota</taxon>
        <taxon>Metazoa</taxon>
        <taxon>Chordata</taxon>
        <taxon>Craniata</taxon>
        <taxon>Vertebrata</taxon>
        <taxon>Euteleostomi</taxon>
        <taxon>Amphibia</taxon>
        <taxon>Batrachia</taxon>
        <taxon>Caudata</taxon>
        <taxon>Salamandroidea</taxon>
        <taxon>Salamandridae</taxon>
        <taxon>Pleurodelinae</taxon>
        <taxon>Pleurodeles</taxon>
    </lineage>
</organism>
<feature type="compositionally biased region" description="Basic and acidic residues" evidence="1">
    <location>
        <begin position="98"/>
        <end position="111"/>
    </location>
</feature>
<evidence type="ECO:0000256" key="1">
    <source>
        <dbReference type="SAM" id="MobiDB-lite"/>
    </source>
</evidence>
<protein>
    <submittedName>
        <fullName evidence="2">Uncharacterized protein</fullName>
    </submittedName>
</protein>
<feature type="compositionally biased region" description="Basic and acidic residues" evidence="1">
    <location>
        <begin position="120"/>
        <end position="131"/>
    </location>
</feature>
<keyword evidence="3" id="KW-1185">Reference proteome</keyword>
<accession>A0AAV7TQC1</accession>
<comment type="caution">
    <text evidence="2">The sequence shown here is derived from an EMBL/GenBank/DDBJ whole genome shotgun (WGS) entry which is preliminary data.</text>
</comment>
<name>A0AAV7TQC1_PLEWA</name>
<reference evidence="2" key="1">
    <citation type="journal article" date="2022" name="bioRxiv">
        <title>Sequencing and chromosome-scale assembly of the giantPleurodeles waltlgenome.</title>
        <authorList>
            <person name="Brown T."/>
            <person name="Elewa A."/>
            <person name="Iarovenko S."/>
            <person name="Subramanian E."/>
            <person name="Araus A.J."/>
            <person name="Petzold A."/>
            <person name="Susuki M."/>
            <person name="Suzuki K.-i.T."/>
            <person name="Hayashi T."/>
            <person name="Toyoda A."/>
            <person name="Oliveira C."/>
            <person name="Osipova E."/>
            <person name="Leigh N.D."/>
            <person name="Simon A."/>
            <person name="Yun M.H."/>
        </authorList>
    </citation>
    <scope>NUCLEOTIDE SEQUENCE</scope>
    <source>
        <strain evidence="2">20211129_DDA</strain>
        <tissue evidence="2">Liver</tissue>
    </source>
</reference>
<dbReference type="Proteomes" id="UP001066276">
    <property type="component" value="Chromosome 3_2"/>
</dbReference>
<evidence type="ECO:0000313" key="3">
    <source>
        <dbReference type="Proteomes" id="UP001066276"/>
    </source>
</evidence>
<evidence type="ECO:0000313" key="2">
    <source>
        <dbReference type="EMBL" id="KAJ1178410.1"/>
    </source>
</evidence>
<sequence>MTRGLRGLHPPVEPEAAHKKPCIPSTGGNTAELRPLTVSGGPLCQPKEAEHAAADLVSPNADRGRTGRISWDLTPDVAAASLITTQSIPSERRKVVFKQRRNEAERQDTKYSDSVLALQRDTKTRQDLHSR</sequence>
<proteinExistence type="predicted"/>
<gene>
    <name evidence="2" type="ORF">NDU88_003656</name>
</gene>
<dbReference type="EMBL" id="JANPWB010000006">
    <property type="protein sequence ID" value="KAJ1178410.1"/>
    <property type="molecule type" value="Genomic_DNA"/>
</dbReference>